<dbReference type="AlphaFoldDB" id="A0A2M6WFG0"/>
<protein>
    <submittedName>
        <fullName evidence="1">Uncharacterized protein</fullName>
    </submittedName>
</protein>
<organism evidence="1 2">
    <name type="scientific">Candidatus Kaiserbacteria bacterium CG10_big_fil_rev_8_21_14_0_10_49_17</name>
    <dbReference type="NCBI Taxonomy" id="1974609"/>
    <lineage>
        <taxon>Bacteria</taxon>
        <taxon>Candidatus Kaiseribacteriota</taxon>
    </lineage>
</organism>
<name>A0A2M6WFG0_9BACT</name>
<gene>
    <name evidence="1" type="ORF">COU17_00005</name>
</gene>
<sequence length="167" mass="18679">MRKWLHAVFIALFTIQPAQAKKEEPIDPQKLTFAIVCTSFEAALIIAKHYNKSDIGERILLVRTLALRVISIAVDGTVKGMCARGFFVLRIDEHVSEFAGADPKKVDVFRGQHFGWYGRNGLDDNAEVIYTELKPPFIPKGTVFVVDQLPAMKRIWRKKQVAGPAGG</sequence>
<reference evidence="2" key="1">
    <citation type="submission" date="2017-09" db="EMBL/GenBank/DDBJ databases">
        <title>Depth-based differentiation of microbial function through sediment-hosted aquifers and enrichment of novel symbionts in the deep terrestrial subsurface.</title>
        <authorList>
            <person name="Probst A.J."/>
            <person name="Ladd B."/>
            <person name="Jarett J.K."/>
            <person name="Geller-Mcgrath D.E."/>
            <person name="Sieber C.M.K."/>
            <person name="Emerson J.B."/>
            <person name="Anantharaman K."/>
            <person name="Thomas B.C."/>
            <person name="Malmstrom R."/>
            <person name="Stieglmeier M."/>
            <person name="Klingl A."/>
            <person name="Woyke T."/>
            <person name="Ryan C.M."/>
            <person name="Banfield J.F."/>
        </authorList>
    </citation>
    <scope>NUCLEOTIDE SEQUENCE [LARGE SCALE GENOMIC DNA]</scope>
</reference>
<comment type="caution">
    <text evidence="1">The sequence shown here is derived from an EMBL/GenBank/DDBJ whole genome shotgun (WGS) entry which is preliminary data.</text>
</comment>
<evidence type="ECO:0000313" key="1">
    <source>
        <dbReference type="EMBL" id="PIT91505.1"/>
    </source>
</evidence>
<accession>A0A2M6WFG0</accession>
<evidence type="ECO:0000313" key="2">
    <source>
        <dbReference type="Proteomes" id="UP000228809"/>
    </source>
</evidence>
<dbReference type="Proteomes" id="UP000228809">
    <property type="component" value="Unassembled WGS sequence"/>
</dbReference>
<dbReference type="EMBL" id="PFBJ01000001">
    <property type="protein sequence ID" value="PIT91505.1"/>
    <property type="molecule type" value="Genomic_DNA"/>
</dbReference>
<proteinExistence type="predicted"/>